<dbReference type="OrthoDB" id="294696at2759"/>
<evidence type="ECO:0000313" key="5">
    <source>
        <dbReference type="Proteomes" id="UP000549394"/>
    </source>
</evidence>
<dbReference type="AlphaFoldDB" id="A0A7I8VZ01"/>
<sequence>MHHRIVLSFVLISLTHLKFSKAEADQLTSSNVDKILQETEVVLINFYADWCRFSQILAPEFDKAADSIRKEFPDEKKVRLAKLDCDRENGIAAKYRVSKYPTLKLFRYGEMTKREYRGRRSHDQIIEYIREQIKDPKSYADSQESLENLDKSKKKRHVIGYFEQAQGDDYDSFSKVASMLRDECQFHVAAGETFAKDKAAGNRIVYRPNEDFHSDIPYAGSITDYQSLWHWTLDKCVPVVREITFENAEELTEEGLPFVILFYHPDDKETPEVFAKTVTSNLLAEKASVNFLTADGLKFTHPLHHLGKSEKDLPILAIDSFRHMYEFPHKNLKESMLNGQLLKDFIADLHSGKLHREFHNGPDPTEPPKPDQPKEEQKSEDGDTATAHVPKEQDMQPQGIDAKRRTSPPESTFKKLAPSRNRYTIIRDEL</sequence>
<feature type="chain" id="PRO_5029538577" evidence="2">
    <location>
        <begin position="25"/>
        <end position="430"/>
    </location>
</feature>
<reference evidence="4 5" key="1">
    <citation type="submission" date="2020-08" db="EMBL/GenBank/DDBJ databases">
        <authorList>
            <person name="Hejnol A."/>
        </authorList>
    </citation>
    <scope>NUCLEOTIDE SEQUENCE [LARGE SCALE GENOMIC DNA]</scope>
</reference>
<evidence type="ECO:0000259" key="3">
    <source>
        <dbReference type="PROSITE" id="PS51352"/>
    </source>
</evidence>
<dbReference type="InterPro" id="IPR036249">
    <property type="entry name" value="Thioredoxin-like_sf"/>
</dbReference>
<organism evidence="4 5">
    <name type="scientific">Dimorphilus gyrociliatus</name>
    <dbReference type="NCBI Taxonomy" id="2664684"/>
    <lineage>
        <taxon>Eukaryota</taxon>
        <taxon>Metazoa</taxon>
        <taxon>Spiralia</taxon>
        <taxon>Lophotrochozoa</taxon>
        <taxon>Annelida</taxon>
        <taxon>Polychaeta</taxon>
        <taxon>Polychaeta incertae sedis</taxon>
        <taxon>Dinophilidae</taxon>
        <taxon>Dimorphilus</taxon>
    </lineage>
</organism>
<evidence type="ECO:0000256" key="2">
    <source>
        <dbReference type="SAM" id="SignalP"/>
    </source>
</evidence>
<dbReference type="Pfam" id="PF13848">
    <property type="entry name" value="Thioredoxin_6"/>
    <property type="match status" value="1"/>
</dbReference>
<dbReference type="GO" id="GO:0006457">
    <property type="term" value="P:protein folding"/>
    <property type="evidence" value="ECO:0007669"/>
    <property type="project" value="TreeGrafter"/>
</dbReference>
<evidence type="ECO:0000256" key="1">
    <source>
        <dbReference type="SAM" id="MobiDB-lite"/>
    </source>
</evidence>
<dbReference type="GO" id="GO:0005793">
    <property type="term" value="C:endoplasmic reticulum-Golgi intermediate compartment"/>
    <property type="evidence" value="ECO:0007669"/>
    <property type="project" value="TreeGrafter"/>
</dbReference>
<dbReference type="GO" id="GO:0005789">
    <property type="term" value="C:endoplasmic reticulum membrane"/>
    <property type="evidence" value="ECO:0007669"/>
    <property type="project" value="TreeGrafter"/>
</dbReference>
<dbReference type="PANTHER" id="PTHR46295:SF1">
    <property type="entry name" value="ENDOPLASMIC RETICULUM RESIDENT PROTEIN 44"/>
    <property type="match status" value="1"/>
</dbReference>
<comment type="caution">
    <text evidence="4">The sequence shown here is derived from an EMBL/GenBank/DDBJ whole genome shotgun (WGS) entry which is preliminary data.</text>
</comment>
<feature type="compositionally biased region" description="Basic and acidic residues" evidence="1">
    <location>
        <begin position="355"/>
        <end position="381"/>
    </location>
</feature>
<feature type="signal peptide" evidence="2">
    <location>
        <begin position="1"/>
        <end position="24"/>
    </location>
</feature>
<dbReference type="GO" id="GO:0003756">
    <property type="term" value="F:protein disulfide isomerase activity"/>
    <property type="evidence" value="ECO:0007669"/>
    <property type="project" value="TreeGrafter"/>
</dbReference>
<keyword evidence="5" id="KW-1185">Reference proteome</keyword>
<dbReference type="SUPFAM" id="SSF52833">
    <property type="entry name" value="Thioredoxin-like"/>
    <property type="match status" value="3"/>
</dbReference>
<dbReference type="PANTHER" id="PTHR46295">
    <property type="entry name" value="ENDOPLASMIC RETICULUM RESIDENT PROTEIN 44"/>
    <property type="match status" value="1"/>
</dbReference>
<dbReference type="Pfam" id="PF00085">
    <property type="entry name" value="Thioredoxin"/>
    <property type="match status" value="1"/>
</dbReference>
<dbReference type="Gene3D" id="3.40.30.10">
    <property type="entry name" value="Glutaredoxin"/>
    <property type="match status" value="3"/>
</dbReference>
<dbReference type="PROSITE" id="PS51352">
    <property type="entry name" value="THIOREDOXIN_2"/>
    <property type="match status" value="1"/>
</dbReference>
<dbReference type="InterPro" id="IPR052643">
    <property type="entry name" value="ERP44"/>
</dbReference>
<name>A0A7I8VZ01_9ANNE</name>
<dbReference type="EMBL" id="CAJFCJ010000014">
    <property type="protein sequence ID" value="CAD5121557.1"/>
    <property type="molecule type" value="Genomic_DNA"/>
</dbReference>
<accession>A0A7I8VZ01</accession>
<protein>
    <submittedName>
        <fullName evidence="4">DgyrCDS10056</fullName>
    </submittedName>
</protein>
<dbReference type="InterPro" id="IPR013766">
    <property type="entry name" value="Thioredoxin_domain"/>
</dbReference>
<dbReference type="Proteomes" id="UP000549394">
    <property type="component" value="Unassembled WGS sequence"/>
</dbReference>
<evidence type="ECO:0000313" key="4">
    <source>
        <dbReference type="EMBL" id="CAD5121557.1"/>
    </source>
</evidence>
<keyword evidence="2" id="KW-0732">Signal</keyword>
<feature type="domain" description="Thioredoxin" evidence="3">
    <location>
        <begin position="16"/>
        <end position="134"/>
    </location>
</feature>
<feature type="region of interest" description="Disordered" evidence="1">
    <location>
        <begin position="355"/>
        <end position="430"/>
    </location>
</feature>
<gene>
    <name evidence="4" type="ORF">DGYR_LOCUS9499</name>
</gene>
<proteinExistence type="predicted"/>